<reference evidence="2 3" key="1">
    <citation type="submission" date="2020-06" db="EMBL/GenBank/DDBJ databases">
        <title>Transcriptomic and genomic resources for Thalictrum thalictroides and T. hernandezii: Facilitating candidate gene discovery in an emerging model plant lineage.</title>
        <authorList>
            <person name="Arias T."/>
            <person name="Riano-Pachon D.M."/>
            <person name="Di Stilio V.S."/>
        </authorList>
    </citation>
    <scope>NUCLEOTIDE SEQUENCE [LARGE SCALE GENOMIC DNA]</scope>
    <source>
        <strain evidence="3">cv. WT478/WT964</strain>
        <tissue evidence="2">Leaves</tissue>
    </source>
</reference>
<organism evidence="2 3">
    <name type="scientific">Thalictrum thalictroides</name>
    <name type="common">Rue-anemone</name>
    <name type="synonym">Anemone thalictroides</name>
    <dbReference type="NCBI Taxonomy" id="46969"/>
    <lineage>
        <taxon>Eukaryota</taxon>
        <taxon>Viridiplantae</taxon>
        <taxon>Streptophyta</taxon>
        <taxon>Embryophyta</taxon>
        <taxon>Tracheophyta</taxon>
        <taxon>Spermatophyta</taxon>
        <taxon>Magnoliopsida</taxon>
        <taxon>Ranunculales</taxon>
        <taxon>Ranunculaceae</taxon>
        <taxon>Thalictroideae</taxon>
        <taxon>Thalictrum</taxon>
    </lineage>
</organism>
<evidence type="ECO:0000313" key="3">
    <source>
        <dbReference type="Proteomes" id="UP000554482"/>
    </source>
</evidence>
<comment type="caution">
    <text evidence="2">The sequence shown here is derived from an EMBL/GenBank/DDBJ whole genome shotgun (WGS) entry which is preliminary data.</text>
</comment>
<name>A0A7J6X5I6_THATH</name>
<dbReference type="Proteomes" id="UP000554482">
    <property type="component" value="Unassembled WGS sequence"/>
</dbReference>
<evidence type="ECO:0000256" key="1">
    <source>
        <dbReference type="SAM" id="MobiDB-lite"/>
    </source>
</evidence>
<protein>
    <submittedName>
        <fullName evidence="2">Uncharacterized protein</fullName>
    </submittedName>
</protein>
<keyword evidence="3" id="KW-1185">Reference proteome</keyword>
<dbReference type="EMBL" id="JABWDY010004561">
    <property type="protein sequence ID" value="KAF5205076.1"/>
    <property type="molecule type" value="Genomic_DNA"/>
</dbReference>
<feature type="region of interest" description="Disordered" evidence="1">
    <location>
        <begin position="1"/>
        <end position="73"/>
    </location>
</feature>
<sequence>MDNVNANVGGDEAGINNENGGEGENIGGGVATINGNDSEDISESDDINSSDNTELMDSSDVETLGESSNSQHNNVVADVNHNIPSVDKYEELKRYYDNHNTNVLVKSIDIPHWVDGLLIGTATISIVSILSKFALWRWGKEPKRTIEGHMRRTRRVLNDAIVATNEVAEAIPIVQARVEKRISVLQSYQAQMNSALPQAMQNLSNLRNIRNIVTSASAGTAPSSSTTIPSSSSTTAPSSTTLGPMISNTAQSSSTTSSPSLFSAQSSPTTSSPSM</sequence>
<accession>A0A7J6X5I6</accession>
<feature type="compositionally biased region" description="Low complexity" evidence="1">
    <location>
        <begin position="9"/>
        <end position="19"/>
    </location>
</feature>
<evidence type="ECO:0000313" key="2">
    <source>
        <dbReference type="EMBL" id="KAF5205076.1"/>
    </source>
</evidence>
<feature type="compositionally biased region" description="Gly residues" evidence="1">
    <location>
        <begin position="20"/>
        <end position="30"/>
    </location>
</feature>
<proteinExistence type="predicted"/>
<gene>
    <name evidence="2" type="ORF">FRX31_005339</name>
</gene>
<dbReference type="AlphaFoldDB" id="A0A7J6X5I6"/>
<feature type="compositionally biased region" description="Acidic residues" evidence="1">
    <location>
        <begin position="37"/>
        <end position="48"/>
    </location>
</feature>
<feature type="region of interest" description="Disordered" evidence="1">
    <location>
        <begin position="217"/>
        <end position="275"/>
    </location>
</feature>